<evidence type="ECO:0000256" key="1">
    <source>
        <dbReference type="ARBA" id="ARBA00010048"/>
    </source>
</evidence>
<dbReference type="PANTHER" id="PTHR12674">
    <property type="entry name" value="PREFOLDIN SUBUNIT 5"/>
    <property type="match status" value="1"/>
</dbReference>
<dbReference type="Pfam" id="PF02996">
    <property type="entry name" value="Prefoldin"/>
    <property type="match status" value="1"/>
</dbReference>
<dbReference type="SUPFAM" id="SSF46579">
    <property type="entry name" value="Prefoldin"/>
    <property type="match status" value="1"/>
</dbReference>
<gene>
    <name evidence="3" type="ORF">BDZ85DRAFT_289648</name>
</gene>
<dbReference type="GO" id="GO:0016272">
    <property type="term" value="C:prefoldin complex"/>
    <property type="evidence" value="ECO:0007669"/>
    <property type="project" value="InterPro"/>
</dbReference>
<keyword evidence="4" id="KW-1185">Reference proteome</keyword>
<dbReference type="CDD" id="cd23157">
    <property type="entry name" value="Prefoldin_5"/>
    <property type="match status" value="1"/>
</dbReference>
<name>A0A6A6GBN7_9PEZI</name>
<dbReference type="Gene3D" id="1.10.287.370">
    <property type="match status" value="1"/>
</dbReference>
<dbReference type="InterPro" id="IPR011599">
    <property type="entry name" value="PFD_alpha_archaea"/>
</dbReference>
<accession>A0A6A6GBN7</accession>
<sequence length="162" mass="17592">MVAGTQEESRVDISTLPLPQLQQIQKQLSTEVQHLTSSYSSLRTAQAKFKDCITSINTGVRVPKSTSTSLSSLQSQQRSLLVPLTTSLYVPGTLADSEKVLVDVGTGFYVEKNADDAVAFYEGKVKELGESVRGLEQVVGQKQGSLRVVEEVMRGKMLAGEK</sequence>
<dbReference type="OrthoDB" id="10267474at2759"/>
<proteinExistence type="inferred from homology"/>
<keyword evidence="2" id="KW-0143">Chaperone</keyword>
<organism evidence="3 4">
    <name type="scientific">Elsinoe ampelina</name>
    <dbReference type="NCBI Taxonomy" id="302913"/>
    <lineage>
        <taxon>Eukaryota</taxon>
        <taxon>Fungi</taxon>
        <taxon>Dikarya</taxon>
        <taxon>Ascomycota</taxon>
        <taxon>Pezizomycotina</taxon>
        <taxon>Dothideomycetes</taxon>
        <taxon>Dothideomycetidae</taxon>
        <taxon>Myriangiales</taxon>
        <taxon>Elsinoaceae</taxon>
        <taxon>Elsinoe</taxon>
    </lineage>
</organism>
<dbReference type="FunFam" id="1.10.287.370:FF:000004">
    <property type="entry name" value="Probable prefoldin subunit 5"/>
    <property type="match status" value="1"/>
</dbReference>
<comment type="similarity">
    <text evidence="1">Belongs to the prefoldin subunit alpha family.</text>
</comment>
<dbReference type="GO" id="GO:0006457">
    <property type="term" value="P:protein folding"/>
    <property type="evidence" value="ECO:0007669"/>
    <property type="project" value="InterPro"/>
</dbReference>
<dbReference type="NCBIfam" id="TIGR00293">
    <property type="entry name" value="prefoldin subunit alpha"/>
    <property type="match status" value="1"/>
</dbReference>
<dbReference type="InterPro" id="IPR004127">
    <property type="entry name" value="Prefoldin_subunit_alpha"/>
</dbReference>
<evidence type="ECO:0000313" key="4">
    <source>
        <dbReference type="Proteomes" id="UP000799538"/>
    </source>
</evidence>
<dbReference type="PANTHER" id="PTHR12674:SF2">
    <property type="entry name" value="PREFOLDIN SUBUNIT 5"/>
    <property type="match status" value="1"/>
</dbReference>
<protein>
    <submittedName>
        <fullName evidence="3">Prefoldin</fullName>
    </submittedName>
</protein>
<reference evidence="4" key="1">
    <citation type="journal article" date="2020" name="Stud. Mycol.">
        <title>101 Dothideomycetes genomes: A test case for predicting lifestyles and emergence of pathogens.</title>
        <authorList>
            <person name="Haridas S."/>
            <person name="Albert R."/>
            <person name="Binder M."/>
            <person name="Bloem J."/>
            <person name="LaButti K."/>
            <person name="Salamov A."/>
            <person name="Andreopoulos B."/>
            <person name="Baker S."/>
            <person name="Barry K."/>
            <person name="Bills G."/>
            <person name="Bluhm B."/>
            <person name="Cannon C."/>
            <person name="Castanera R."/>
            <person name="Culley D."/>
            <person name="Daum C."/>
            <person name="Ezra D."/>
            <person name="Gonzalez J."/>
            <person name="Henrissat B."/>
            <person name="Kuo A."/>
            <person name="Liang C."/>
            <person name="Lipzen A."/>
            <person name="Lutzoni F."/>
            <person name="Magnuson J."/>
            <person name="Mondo S."/>
            <person name="Nolan M."/>
            <person name="Ohm R."/>
            <person name="Pangilinan J."/>
            <person name="Park H.-J."/>
            <person name="Ramirez L."/>
            <person name="Alfaro M."/>
            <person name="Sun H."/>
            <person name="Tritt A."/>
            <person name="Yoshinaga Y."/>
            <person name="Zwiers L.-H."/>
            <person name="Turgeon B."/>
            <person name="Goodwin S."/>
            <person name="Spatafora J."/>
            <person name="Crous P."/>
            <person name="Grigoriev I."/>
        </authorList>
    </citation>
    <scope>NUCLEOTIDE SEQUENCE [LARGE SCALE GENOMIC DNA]</scope>
    <source>
        <strain evidence="4">CECT 20119</strain>
    </source>
</reference>
<dbReference type="EMBL" id="ML992507">
    <property type="protein sequence ID" value="KAF2222963.1"/>
    <property type="molecule type" value="Genomic_DNA"/>
</dbReference>
<evidence type="ECO:0000313" key="3">
    <source>
        <dbReference type="EMBL" id="KAF2222963.1"/>
    </source>
</evidence>
<dbReference type="AlphaFoldDB" id="A0A6A6GBN7"/>
<dbReference type="GO" id="GO:0005737">
    <property type="term" value="C:cytoplasm"/>
    <property type="evidence" value="ECO:0007669"/>
    <property type="project" value="TreeGrafter"/>
</dbReference>
<evidence type="ECO:0000256" key="2">
    <source>
        <dbReference type="ARBA" id="ARBA00023186"/>
    </source>
</evidence>
<dbReference type="InterPro" id="IPR009053">
    <property type="entry name" value="Prefoldin"/>
</dbReference>
<dbReference type="GO" id="GO:1990114">
    <property type="term" value="P:RNA polymerase II core complex assembly"/>
    <property type="evidence" value="ECO:0007669"/>
    <property type="project" value="TreeGrafter"/>
</dbReference>
<dbReference type="GO" id="GO:1990113">
    <property type="term" value="P:RNA polymerase I assembly"/>
    <property type="evidence" value="ECO:0007669"/>
    <property type="project" value="TreeGrafter"/>
</dbReference>
<dbReference type="Proteomes" id="UP000799538">
    <property type="component" value="Unassembled WGS sequence"/>
</dbReference>
<dbReference type="GO" id="GO:0051082">
    <property type="term" value="F:unfolded protein binding"/>
    <property type="evidence" value="ECO:0007669"/>
    <property type="project" value="InterPro"/>
</dbReference>
<dbReference type="GO" id="GO:1990115">
    <property type="term" value="P:RNA polymerase III assembly"/>
    <property type="evidence" value="ECO:0007669"/>
    <property type="project" value="TreeGrafter"/>
</dbReference>